<name>A0A6J1FX98_CUCMO</name>
<evidence type="ECO:0000313" key="2">
    <source>
        <dbReference type="Proteomes" id="UP000504609"/>
    </source>
</evidence>
<protein>
    <submittedName>
        <fullName evidence="3">Uncharacterized protein LOC111447880</fullName>
    </submittedName>
</protein>
<proteinExistence type="predicted"/>
<dbReference type="Proteomes" id="UP000504609">
    <property type="component" value="Unplaced"/>
</dbReference>
<organism evidence="2 3">
    <name type="scientific">Cucurbita moschata</name>
    <name type="common">Winter crookneck squash</name>
    <name type="synonym">Cucurbita pepo var. moschata</name>
    <dbReference type="NCBI Taxonomy" id="3662"/>
    <lineage>
        <taxon>Eukaryota</taxon>
        <taxon>Viridiplantae</taxon>
        <taxon>Streptophyta</taxon>
        <taxon>Embryophyta</taxon>
        <taxon>Tracheophyta</taxon>
        <taxon>Spermatophyta</taxon>
        <taxon>Magnoliopsida</taxon>
        <taxon>eudicotyledons</taxon>
        <taxon>Gunneridae</taxon>
        <taxon>Pentapetalae</taxon>
        <taxon>rosids</taxon>
        <taxon>fabids</taxon>
        <taxon>Cucurbitales</taxon>
        <taxon>Cucurbitaceae</taxon>
        <taxon>Cucurbiteae</taxon>
        <taxon>Cucurbita</taxon>
    </lineage>
</organism>
<evidence type="ECO:0000313" key="3">
    <source>
        <dbReference type="RefSeq" id="XP_022943015.1"/>
    </source>
</evidence>
<dbReference type="RefSeq" id="XP_022943015.1">
    <property type="nucleotide sequence ID" value="XM_023087247.1"/>
</dbReference>
<reference evidence="3" key="1">
    <citation type="submission" date="2025-08" db="UniProtKB">
        <authorList>
            <consortium name="RefSeq"/>
        </authorList>
    </citation>
    <scope>IDENTIFICATION</scope>
    <source>
        <tissue evidence="3">Young leaves</tissue>
    </source>
</reference>
<dbReference type="GeneID" id="111447880"/>
<feature type="transmembrane region" description="Helical" evidence="1">
    <location>
        <begin position="97"/>
        <end position="115"/>
    </location>
</feature>
<dbReference type="AlphaFoldDB" id="A0A6J1FX98"/>
<dbReference type="KEGG" id="cmos:111447880"/>
<keyword evidence="1" id="KW-0472">Membrane</keyword>
<accession>A0A6J1FX98</accession>
<keyword evidence="1" id="KW-1133">Transmembrane helix</keyword>
<keyword evidence="2" id="KW-1185">Reference proteome</keyword>
<evidence type="ECO:0000256" key="1">
    <source>
        <dbReference type="SAM" id="Phobius"/>
    </source>
</evidence>
<gene>
    <name evidence="3" type="primary">LOC111447880</name>
</gene>
<keyword evidence="1" id="KW-0812">Transmembrane</keyword>
<sequence length="121" mass="13581">MSVSLEALAMAGIDSNEWAMDAEEWERNEMEKDIPPHLLADEDDEEDEMSTKFPATRCSCCRKDDGVGGVSCSPTIMWHLRKITEKRDLNCLSSMEIVTSAVVGFLMFMTIKIIASKRSKS</sequence>